<dbReference type="SUPFAM" id="SSF49899">
    <property type="entry name" value="Concanavalin A-like lectins/glucanases"/>
    <property type="match status" value="1"/>
</dbReference>
<sequence>MKTTTAFAALAALIQQVTSQSIQGGALYSLPSGSSDTINTISGTFRVPDASVPIHGPTSGHKGIYAFGIWVGIGGWQGYGSASGCAAGTGVLRAGIDVYYDGFSDVPMVPWAWYQYGVSNEAGAFAYAGFNLEAGDLIKITVNGASNNVTAIIENYGKVTSTQGRQPIQRAPPTYGFQGNNVANTLCRTEAGWIVENHMTETSPPEPVVLANFTEVAFGELDIKTSAGSATAAQAKLVDINIPEQGGKLTACSAPSGTEVRCRRVLEA</sequence>
<dbReference type="PANTHER" id="PTHR37536:SF1">
    <property type="entry name" value="ASPERGILLOPEPSIN, PUTAITVE (AFU_ORTHOLOGUE AFUA_7G01200)"/>
    <property type="match status" value="1"/>
</dbReference>
<dbReference type="PANTHER" id="PTHR37536">
    <property type="entry name" value="PUTATIVE (AFU_ORTHOLOGUE AFUA_3G02970)-RELATED"/>
    <property type="match status" value="1"/>
</dbReference>
<accession>A0AAN7AEU3</accession>
<dbReference type="AlphaFoldDB" id="A0AAN7AEU3"/>
<keyword evidence="4" id="KW-1185">Reference proteome</keyword>
<dbReference type="Proteomes" id="UP001302126">
    <property type="component" value="Unassembled WGS sequence"/>
</dbReference>
<proteinExistence type="predicted"/>
<dbReference type="CDD" id="cd13426">
    <property type="entry name" value="Peptidase_G1"/>
    <property type="match status" value="1"/>
</dbReference>
<gene>
    <name evidence="3" type="ORF">QBC35DRAFT_119671</name>
</gene>
<feature type="active site" description="Proton acceptor" evidence="1">
    <location>
        <position position="196"/>
    </location>
</feature>
<dbReference type="InterPro" id="IPR013320">
    <property type="entry name" value="ConA-like_dom_sf"/>
</dbReference>
<protein>
    <submittedName>
        <fullName evidence="3">Aspergillopepsin-2</fullName>
    </submittedName>
</protein>
<dbReference type="GO" id="GO:0006508">
    <property type="term" value="P:proteolysis"/>
    <property type="evidence" value="ECO:0007669"/>
    <property type="project" value="InterPro"/>
</dbReference>
<dbReference type="Pfam" id="PF01828">
    <property type="entry name" value="Peptidase_A4"/>
    <property type="match status" value="1"/>
</dbReference>
<reference evidence="3" key="2">
    <citation type="submission" date="2023-05" db="EMBL/GenBank/DDBJ databases">
        <authorList>
            <consortium name="Lawrence Berkeley National Laboratory"/>
            <person name="Steindorff A."/>
            <person name="Hensen N."/>
            <person name="Bonometti L."/>
            <person name="Westerberg I."/>
            <person name="Brannstrom I.O."/>
            <person name="Guillou S."/>
            <person name="Cros-Aarteil S."/>
            <person name="Calhoun S."/>
            <person name="Haridas S."/>
            <person name="Kuo A."/>
            <person name="Mondo S."/>
            <person name="Pangilinan J."/>
            <person name="Riley R."/>
            <person name="Labutti K."/>
            <person name="Andreopoulos B."/>
            <person name="Lipzen A."/>
            <person name="Chen C."/>
            <person name="Yanf M."/>
            <person name="Daum C."/>
            <person name="Ng V."/>
            <person name="Clum A."/>
            <person name="Ohm R."/>
            <person name="Martin F."/>
            <person name="Silar P."/>
            <person name="Natvig D."/>
            <person name="Lalanne C."/>
            <person name="Gautier V."/>
            <person name="Ament-Velasquez S.L."/>
            <person name="Kruys A."/>
            <person name="Hutchinson M.I."/>
            <person name="Powell A.J."/>
            <person name="Barry K."/>
            <person name="Miller A.N."/>
            <person name="Grigoriev I.V."/>
            <person name="Debuchy R."/>
            <person name="Gladieux P."/>
            <person name="Thoren M.H."/>
            <person name="Johannesson H."/>
        </authorList>
    </citation>
    <scope>NUCLEOTIDE SEQUENCE</scope>
    <source>
        <strain evidence="3">PSN309</strain>
    </source>
</reference>
<feature type="chain" id="PRO_5042967917" evidence="2">
    <location>
        <begin position="20"/>
        <end position="268"/>
    </location>
</feature>
<dbReference type="Gene3D" id="2.60.120.700">
    <property type="entry name" value="Peptidase G1"/>
    <property type="match status" value="1"/>
</dbReference>
<feature type="signal peptide" evidence="2">
    <location>
        <begin position="1"/>
        <end position="19"/>
    </location>
</feature>
<evidence type="ECO:0000313" key="4">
    <source>
        <dbReference type="Proteomes" id="UP001302126"/>
    </source>
</evidence>
<dbReference type="EMBL" id="MU864562">
    <property type="protein sequence ID" value="KAK4183262.1"/>
    <property type="molecule type" value="Genomic_DNA"/>
</dbReference>
<dbReference type="InterPro" id="IPR000250">
    <property type="entry name" value="Peptidase_G1"/>
</dbReference>
<evidence type="ECO:0000256" key="1">
    <source>
        <dbReference type="PIRSR" id="PIRSR600250-50"/>
    </source>
</evidence>
<comment type="caution">
    <text evidence="3">The sequence shown here is derived from an EMBL/GenBank/DDBJ whole genome shotgun (WGS) entry which is preliminary data.</text>
</comment>
<dbReference type="InterPro" id="IPR038656">
    <property type="entry name" value="Peptidase_G1_sf"/>
</dbReference>
<name>A0AAN7AEU3_9PEZI</name>
<dbReference type="GO" id="GO:0070007">
    <property type="term" value="F:glutamic-type endopeptidase activity"/>
    <property type="evidence" value="ECO:0007669"/>
    <property type="project" value="InterPro"/>
</dbReference>
<organism evidence="3 4">
    <name type="scientific">Podospora australis</name>
    <dbReference type="NCBI Taxonomy" id="1536484"/>
    <lineage>
        <taxon>Eukaryota</taxon>
        <taxon>Fungi</taxon>
        <taxon>Dikarya</taxon>
        <taxon>Ascomycota</taxon>
        <taxon>Pezizomycotina</taxon>
        <taxon>Sordariomycetes</taxon>
        <taxon>Sordariomycetidae</taxon>
        <taxon>Sordariales</taxon>
        <taxon>Podosporaceae</taxon>
        <taxon>Podospora</taxon>
    </lineage>
</organism>
<reference evidence="3" key="1">
    <citation type="journal article" date="2023" name="Mol. Phylogenet. Evol.">
        <title>Genome-scale phylogeny and comparative genomics of the fungal order Sordariales.</title>
        <authorList>
            <person name="Hensen N."/>
            <person name="Bonometti L."/>
            <person name="Westerberg I."/>
            <person name="Brannstrom I.O."/>
            <person name="Guillou S."/>
            <person name="Cros-Aarteil S."/>
            <person name="Calhoun S."/>
            <person name="Haridas S."/>
            <person name="Kuo A."/>
            <person name="Mondo S."/>
            <person name="Pangilinan J."/>
            <person name="Riley R."/>
            <person name="LaButti K."/>
            <person name="Andreopoulos B."/>
            <person name="Lipzen A."/>
            <person name="Chen C."/>
            <person name="Yan M."/>
            <person name="Daum C."/>
            <person name="Ng V."/>
            <person name="Clum A."/>
            <person name="Steindorff A."/>
            <person name="Ohm R.A."/>
            <person name="Martin F."/>
            <person name="Silar P."/>
            <person name="Natvig D.O."/>
            <person name="Lalanne C."/>
            <person name="Gautier V."/>
            <person name="Ament-Velasquez S.L."/>
            <person name="Kruys A."/>
            <person name="Hutchinson M.I."/>
            <person name="Powell A.J."/>
            <person name="Barry K."/>
            <person name="Miller A.N."/>
            <person name="Grigoriev I.V."/>
            <person name="Debuchy R."/>
            <person name="Gladieux P."/>
            <person name="Hiltunen Thoren M."/>
            <person name="Johannesson H."/>
        </authorList>
    </citation>
    <scope>NUCLEOTIDE SEQUENCE</scope>
    <source>
        <strain evidence="3">PSN309</strain>
    </source>
</reference>
<evidence type="ECO:0000256" key="2">
    <source>
        <dbReference type="SAM" id="SignalP"/>
    </source>
</evidence>
<evidence type="ECO:0000313" key="3">
    <source>
        <dbReference type="EMBL" id="KAK4183262.1"/>
    </source>
</evidence>
<keyword evidence="2" id="KW-0732">Signal</keyword>